<protein>
    <submittedName>
        <fullName evidence="2">Uncharacterized protein</fullName>
    </submittedName>
</protein>
<feature type="region of interest" description="Disordered" evidence="1">
    <location>
        <begin position="124"/>
        <end position="146"/>
    </location>
</feature>
<feature type="region of interest" description="Disordered" evidence="1">
    <location>
        <begin position="163"/>
        <end position="194"/>
    </location>
</feature>
<accession>A0A9J5W949</accession>
<evidence type="ECO:0000313" key="2">
    <source>
        <dbReference type="EMBL" id="KAG5571664.1"/>
    </source>
</evidence>
<sequence>MFKVTHVKKSTNPTEEERWIEPRAQETYDRYIRISQEYRSTLPLESQDRPFTQEENENPWKQSAGEPIRGSVYSYPEKAYQKKKSWYCGSSSSSFDGGDRETISAMESKIAYLNAELLLCSQKERRREKKERRERRRLRQRKEVENKRYATLQAQLTFLFESGNILPPCPASNDESDQEGDENDMSDKESEGDE</sequence>
<feature type="non-terminal residue" evidence="2">
    <location>
        <position position="1"/>
    </location>
</feature>
<keyword evidence="3" id="KW-1185">Reference proteome</keyword>
<gene>
    <name evidence="2" type="ORF">H5410_061430</name>
</gene>
<dbReference type="EMBL" id="JACXVP010000012">
    <property type="protein sequence ID" value="KAG5571664.1"/>
    <property type="molecule type" value="Genomic_DNA"/>
</dbReference>
<feature type="compositionally biased region" description="Basic residues" evidence="1">
    <location>
        <begin position="124"/>
        <end position="140"/>
    </location>
</feature>
<feature type="compositionally biased region" description="Acidic residues" evidence="1">
    <location>
        <begin position="174"/>
        <end position="184"/>
    </location>
</feature>
<organism evidence="2 3">
    <name type="scientific">Solanum commersonii</name>
    <name type="common">Commerson's wild potato</name>
    <name type="synonym">Commerson's nightshade</name>
    <dbReference type="NCBI Taxonomy" id="4109"/>
    <lineage>
        <taxon>Eukaryota</taxon>
        <taxon>Viridiplantae</taxon>
        <taxon>Streptophyta</taxon>
        <taxon>Embryophyta</taxon>
        <taxon>Tracheophyta</taxon>
        <taxon>Spermatophyta</taxon>
        <taxon>Magnoliopsida</taxon>
        <taxon>eudicotyledons</taxon>
        <taxon>Gunneridae</taxon>
        <taxon>Pentapetalae</taxon>
        <taxon>asterids</taxon>
        <taxon>lamiids</taxon>
        <taxon>Solanales</taxon>
        <taxon>Solanaceae</taxon>
        <taxon>Solanoideae</taxon>
        <taxon>Solaneae</taxon>
        <taxon>Solanum</taxon>
    </lineage>
</organism>
<evidence type="ECO:0000313" key="3">
    <source>
        <dbReference type="Proteomes" id="UP000824120"/>
    </source>
</evidence>
<comment type="caution">
    <text evidence="2">The sequence shown here is derived from an EMBL/GenBank/DDBJ whole genome shotgun (WGS) entry which is preliminary data.</text>
</comment>
<proteinExistence type="predicted"/>
<feature type="region of interest" description="Disordered" evidence="1">
    <location>
        <begin position="1"/>
        <end position="21"/>
    </location>
</feature>
<dbReference type="OrthoDB" id="1298970at2759"/>
<evidence type="ECO:0000256" key="1">
    <source>
        <dbReference type="SAM" id="MobiDB-lite"/>
    </source>
</evidence>
<feature type="region of interest" description="Disordered" evidence="1">
    <location>
        <begin position="43"/>
        <end position="68"/>
    </location>
</feature>
<dbReference type="AlphaFoldDB" id="A0A9J5W949"/>
<name>A0A9J5W949_SOLCO</name>
<feature type="compositionally biased region" description="Basic and acidic residues" evidence="1">
    <location>
        <begin position="185"/>
        <end position="194"/>
    </location>
</feature>
<reference evidence="2 3" key="1">
    <citation type="submission" date="2020-09" db="EMBL/GenBank/DDBJ databases">
        <title>De no assembly of potato wild relative species, Solanum commersonii.</title>
        <authorList>
            <person name="Cho K."/>
        </authorList>
    </citation>
    <scope>NUCLEOTIDE SEQUENCE [LARGE SCALE GENOMIC DNA]</scope>
    <source>
        <strain evidence="2">LZ3.2</strain>
        <tissue evidence="2">Leaf</tissue>
    </source>
</reference>
<dbReference type="Proteomes" id="UP000824120">
    <property type="component" value="Chromosome 12"/>
</dbReference>